<dbReference type="Proteomes" id="UP001283361">
    <property type="component" value="Unassembled WGS sequence"/>
</dbReference>
<reference evidence="2" key="1">
    <citation type="journal article" date="2023" name="G3 (Bethesda)">
        <title>A reference genome for the long-term kleptoplast-retaining sea slug Elysia crispata morphotype clarki.</title>
        <authorList>
            <person name="Eastman K.E."/>
            <person name="Pendleton A.L."/>
            <person name="Shaikh M.A."/>
            <person name="Suttiyut T."/>
            <person name="Ogas R."/>
            <person name="Tomko P."/>
            <person name="Gavelis G."/>
            <person name="Widhalm J.R."/>
            <person name="Wisecaver J.H."/>
        </authorList>
    </citation>
    <scope>NUCLEOTIDE SEQUENCE</scope>
    <source>
        <strain evidence="2">ECLA1</strain>
    </source>
</reference>
<comment type="caution">
    <text evidence="2">The sequence shown here is derived from an EMBL/GenBank/DDBJ whole genome shotgun (WGS) entry which is preliminary data.</text>
</comment>
<evidence type="ECO:0000256" key="1">
    <source>
        <dbReference type="SAM" id="MobiDB-lite"/>
    </source>
</evidence>
<evidence type="ECO:0000313" key="3">
    <source>
        <dbReference type="Proteomes" id="UP001283361"/>
    </source>
</evidence>
<proteinExistence type="predicted"/>
<feature type="compositionally biased region" description="Basic and acidic residues" evidence="1">
    <location>
        <begin position="21"/>
        <end position="46"/>
    </location>
</feature>
<protein>
    <submittedName>
        <fullName evidence="2">Uncharacterized protein</fullName>
    </submittedName>
</protein>
<name>A0AAE1A280_9GAST</name>
<organism evidence="2 3">
    <name type="scientific">Elysia crispata</name>
    <name type="common">lettuce slug</name>
    <dbReference type="NCBI Taxonomy" id="231223"/>
    <lineage>
        <taxon>Eukaryota</taxon>
        <taxon>Metazoa</taxon>
        <taxon>Spiralia</taxon>
        <taxon>Lophotrochozoa</taxon>
        <taxon>Mollusca</taxon>
        <taxon>Gastropoda</taxon>
        <taxon>Heterobranchia</taxon>
        <taxon>Euthyneura</taxon>
        <taxon>Panpulmonata</taxon>
        <taxon>Sacoglossa</taxon>
        <taxon>Placobranchoidea</taxon>
        <taxon>Plakobranchidae</taxon>
        <taxon>Elysia</taxon>
    </lineage>
</organism>
<accession>A0AAE1A280</accession>
<dbReference type="AlphaFoldDB" id="A0AAE1A280"/>
<feature type="region of interest" description="Disordered" evidence="1">
    <location>
        <begin position="1"/>
        <end position="53"/>
    </location>
</feature>
<keyword evidence="3" id="KW-1185">Reference proteome</keyword>
<sequence>MYSLSSRPNKGTADAYRNKVSGRDRCNVRYDTRGRRDQEGKQREEEATATSRPDQFLNKLLHRALKKKEQHSGKKMKHCCLDPTLTRSPMFAVLFGRSVEDKRSLLVAALVLDFPSITGSSWHVS</sequence>
<gene>
    <name evidence="2" type="ORF">RRG08_034210</name>
</gene>
<dbReference type="EMBL" id="JAWDGP010002890">
    <property type="protein sequence ID" value="KAK3778947.1"/>
    <property type="molecule type" value="Genomic_DNA"/>
</dbReference>
<evidence type="ECO:0000313" key="2">
    <source>
        <dbReference type="EMBL" id="KAK3778947.1"/>
    </source>
</evidence>